<accession>F0WWL0</accession>
<dbReference type="InterPro" id="IPR039261">
    <property type="entry name" value="FNR_nucleotide-bd"/>
</dbReference>
<evidence type="ECO:0000313" key="3">
    <source>
        <dbReference type="EMBL" id="CCA25834.1"/>
    </source>
</evidence>
<dbReference type="SUPFAM" id="SSF63380">
    <property type="entry name" value="Riboflavin synthase domain-like"/>
    <property type="match status" value="2"/>
</dbReference>
<protein>
    <submittedName>
        <fullName evidence="3">Uncharacterized protein AlNc14C324G10622</fullName>
    </submittedName>
</protein>
<dbReference type="InterPro" id="IPR050369">
    <property type="entry name" value="RBOH/FRE"/>
</dbReference>
<dbReference type="InterPro" id="IPR013121">
    <property type="entry name" value="Fe_red_NAD-bd_6"/>
</dbReference>
<feature type="domain" description="FAD-binding FR-type" evidence="2">
    <location>
        <begin position="215"/>
        <end position="360"/>
    </location>
</feature>
<dbReference type="GO" id="GO:0005886">
    <property type="term" value="C:plasma membrane"/>
    <property type="evidence" value="ECO:0007669"/>
    <property type="project" value="TreeGrafter"/>
</dbReference>
<sequence length="836" mass="95001">MLILVGRTGNGSNIILAVGICDGESESNCDWFLRHCILAGVEIEEKPIFCDRGRGLNAALNNLNDAVVRYCTRHIIGNIKHKFRQNIFQAVEAKICGLQSSKTENEFNDKMKKIRLDMESRGKKEEVIRPITQYVMDTEPEKWALYASIGVKKLCGWRTTDFVESENGASIPMRYMYPYDFFRSVLEKFMEQVCWVYLVDSTVHVVVFDHAGHLISQWTLSVIDRRNRHLQSSDKDTILKLVIVRSEGKVGEYQAGQFVYLNVPAISRLQWHPFTIASSPAADPQRLILQSSHEIHFVFSFREIELLHQLSRLLQQLREADLHQQFHTHLYWTSESDSVVNETLANSSLSFQPLNSGKASNSKGGLSYKSAFRPFRSTLQFSRGVRCTTHVVTFLVAAICIGGLENQSEYIELEHASLWPLQHFAEGAVMYLCILIPTFVICIWRTTQKRDINDSISPSEPNTISLGADIITYSDLLHQFNVQRGRPPIDLIIGQVMDKLPQADSTISTTISVVISGPKGLEDAVQKAIVDRGSENFRVFSETFELEETFQNDSSVLEVLNRKYRRKRDLDQRIWRNYSATFPGDWNYIASMVSKAKVRNFLFDSSFVFYRYDHNDNALCWVYLVDSTVHVVVFDHAGHLISQWTLSVIDRRNRHLQSSDKDTILKLVIVRSEGKVGEYQAGQFVYLNVPAISRLQWHPFTIASSPAADPQRLILLLKPLGTWTQRLLVYLKECEAQKVTPIMHLDGFYGTSLQPIFDHPKLCMVTGGIGVTPAIPILEDILMKDLLSRFASAIPHSSLLDIRIGFRGRRNVGLFLTIFSTLGFSQSTKSEGEAVV</sequence>
<reference evidence="3" key="1">
    <citation type="journal article" date="2011" name="PLoS Biol.">
        <title>Gene gain and loss during evolution of obligate parasitism in the white rust pathogen of Arabidopsis thaliana.</title>
        <authorList>
            <person name="Kemen E."/>
            <person name="Gardiner A."/>
            <person name="Schultz-Larsen T."/>
            <person name="Kemen A.C."/>
            <person name="Balmuth A.L."/>
            <person name="Robert-Seilaniantz A."/>
            <person name="Bailey K."/>
            <person name="Holub E."/>
            <person name="Studholme D.J."/>
            <person name="Maclean D."/>
            <person name="Jones J.D."/>
        </authorList>
    </citation>
    <scope>NUCLEOTIDE SEQUENCE</scope>
</reference>
<keyword evidence="1" id="KW-0560">Oxidoreductase</keyword>
<proteinExistence type="predicted"/>
<feature type="domain" description="FAD-binding FR-type" evidence="2">
    <location>
        <begin position="641"/>
        <end position="755"/>
    </location>
</feature>
<dbReference type="Gene3D" id="2.40.30.10">
    <property type="entry name" value="Translation factors"/>
    <property type="match status" value="1"/>
</dbReference>
<dbReference type="InterPro" id="IPR013112">
    <property type="entry name" value="FAD-bd_8"/>
</dbReference>
<dbReference type="InterPro" id="IPR017938">
    <property type="entry name" value="Riboflavin_synthase-like_b-brl"/>
</dbReference>
<reference evidence="3" key="2">
    <citation type="submission" date="2011-02" db="EMBL/GenBank/DDBJ databases">
        <authorList>
            <person name="MacLean D."/>
        </authorList>
    </citation>
    <scope>NUCLEOTIDE SEQUENCE</scope>
</reference>
<dbReference type="SFLD" id="SFLDS00052">
    <property type="entry name" value="Ferric_Reductase_Domain"/>
    <property type="match status" value="1"/>
</dbReference>
<name>F0WWL0_9STRA</name>
<dbReference type="EMBL" id="FR824369">
    <property type="protein sequence ID" value="CCA25834.1"/>
    <property type="molecule type" value="Genomic_DNA"/>
</dbReference>
<evidence type="ECO:0000256" key="1">
    <source>
        <dbReference type="ARBA" id="ARBA00023002"/>
    </source>
</evidence>
<dbReference type="GO" id="GO:0016491">
    <property type="term" value="F:oxidoreductase activity"/>
    <property type="evidence" value="ECO:0007669"/>
    <property type="project" value="UniProtKB-KW"/>
</dbReference>
<dbReference type="PANTHER" id="PTHR11972">
    <property type="entry name" value="NADPH OXIDASE"/>
    <property type="match status" value="1"/>
</dbReference>
<dbReference type="CDD" id="cd06186">
    <property type="entry name" value="NOX_Duox_like_FAD_NADP"/>
    <property type="match status" value="1"/>
</dbReference>
<dbReference type="Pfam" id="PF08022">
    <property type="entry name" value="FAD_binding_8"/>
    <property type="match status" value="2"/>
</dbReference>
<dbReference type="Gene3D" id="3.40.50.80">
    <property type="entry name" value="Nucleotide-binding domain of ferredoxin-NADP reductase (FNR) module"/>
    <property type="match status" value="1"/>
</dbReference>
<dbReference type="Pfam" id="PF08030">
    <property type="entry name" value="NAD_binding_6"/>
    <property type="match status" value="1"/>
</dbReference>
<dbReference type="PROSITE" id="PS51384">
    <property type="entry name" value="FAD_FR"/>
    <property type="match status" value="2"/>
</dbReference>
<organism evidence="3">
    <name type="scientific">Albugo laibachii Nc14</name>
    <dbReference type="NCBI Taxonomy" id="890382"/>
    <lineage>
        <taxon>Eukaryota</taxon>
        <taxon>Sar</taxon>
        <taxon>Stramenopiles</taxon>
        <taxon>Oomycota</taxon>
        <taxon>Peronosporomycetes</taxon>
        <taxon>Albuginales</taxon>
        <taxon>Albuginaceae</taxon>
        <taxon>Albugo</taxon>
    </lineage>
</organism>
<gene>
    <name evidence="3" type="primary">AlNc14C324G10622</name>
    <name evidence="3" type="ORF">ALNC14_119780</name>
</gene>
<dbReference type="PANTHER" id="PTHR11972:SF193">
    <property type="entry name" value="FAD-BINDING FR-TYPE DOMAIN-CONTAINING PROTEIN"/>
    <property type="match status" value="1"/>
</dbReference>
<dbReference type="InterPro" id="IPR017927">
    <property type="entry name" value="FAD-bd_FR_type"/>
</dbReference>
<evidence type="ECO:0000259" key="2">
    <source>
        <dbReference type="PROSITE" id="PS51384"/>
    </source>
</evidence>
<dbReference type="HOGENOM" id="CLU_339929_0_0_1"/>
<dbReference type="AlphaFoldDB" id="F0WWL0"/>